<name>A0A453PHP8_AEGTS</name>
<dbReference type="Gramene" id="AET6Gv20737700.4">
    <property type="protein sequence ID" value="AET6Gv20737700.4"/>
    <property type="gene ID" value="AET6Gv20737700"/>
</dbReference>
<dbReference type="EnsemblPlants" id="AET6Gv20737700.4">
    <property type="protein sequence ID" value="AET6Gv20737700.4"/>
    <property type="gene ID" value="AET6Gv20737700"/>
</dbReference>
<evidence type="ECO:0000256" key="7">
    <source>
        <dbReference type="ARBA" id="ARBA00023098"/>
    </source>
</evidence>
<dbReference type="InterPro" id="IPR001087">
    <property type="entry name" value="GDSL"/>
</dbReference>
<dbReference type="Gene3D" id="3.40.50.1110">
    <property type="entry name" value="SGNH hydrolase"/>
    <property type="match status" value="1"/>
</dbReference>
<reference evidence="10" key="1">
    <citation type="journal article" date="2014" name="Science">
        <title>Ancient hybridizations among the ancestral genomes of bread wheat.</title>
        <authorList>
            <consortium name="International Wheat Genome Sequencing Consortium,"/>
            <person name="Marcussen T."/>
            <person name="Sandve S.R."/>
            <person name="Heier L."/>
            <person name="Spannagl M."/>
            <person name="Pfeifer M."/>
            <person name="Jakobsen K.S."/>
            <person name="Wulff B.B."/>
            <person name="Steuernagel B."/>
            <person name="Mayer K.F."/>
            <person name="Olsen O.A."/>
        </authorList>
    </citation>
    <scope>NUCLEOTIDE SEQUENCE [LARGE SCALE GENOMIC DNA]</scope>
    <source>
        <strain evidence="10">cv. AL8/78</strain>
    </source>
</reference>
<organism evidence="9 10">
    <name type="scientific">Aegilops tauschii subsp. strangulata</name>
    <name type="common">Goatgrass</name>
    <dbReference type="NCBI Taxonomy" id="200361"/>
    <lineage>
        <taxon>Eukaryota</taxon>
        <taxon>Viridiplantae</taxon>
        <taxon>Streptophyta</taxon>
        <taxon>Embryophyta</taxon>
        <taxon>Tracheophyta</taxon>
        <taxon>Spermatophyta</taxon>
        <taxon>Magnoliopsida</taxon>
        <taxon>Liliopsida</taxon>
        <taxon>Poales</taxon>
        <taxon>Poaceae</taxon>
        <taxon>BOP clade</taxon>
        <taxon>Pooideae</taxon>
        <taxon>Triticodae</taxon>
        <taxon>Triticeae</taxon>
        <taxon>Triticinae</taxon>
        <taxon>Aegilops</taxon>
    </lineage>
</organism>
<evidence type="ECO:0000256" key="3">
    <source>
        <dbReference type="ARBA" id="ARBA00022525"/>
    </source>
</evidence>
<evidence type="ECO:0008006" key="11">
    <source>
        <dbReference type="Google" id="ProtNLM"/>
    </source>
</evidence>
<dbReference type="Pfam" id="PF00657">
    <property type="entry name" value="Lipase_GDSL"/>
    <property type="match status" value="1"/>
</dbReference>
<dbReference type="SUPFAM" id="SSF52266">
    <property type="entry name" value="SGNH hydrolase"/>
    <property type="match status" value="1"/>
</dbReference>
<evidence type="ECO:0000256" key="5">
    <source>
        <dbReference type="ARBA" id="ARBA00022801"/>
    </source>
</evidence>
<evidence type="ECO:0000313" key="10">
    <source>
        <dbReference type="Proteomes" id="UP000015105"/>
    </source>
</evidence>
<dbReference type="InterPro" id="IPR036514">
    <property type="entry name" value="SGNH_hydro_sf"/>
</dbReference>
<evidence type="ECO:0000256" key="2">
    <source>
        <dbReference type="ARBA" id="ARBA00008668"/>
    </source>
</evidence>
<evidence type="ECO:0000256" key="8">
    <source>
        <dbReference type="SAM" id="MobiDB-lite"/>
    </source>
</evidence>
<dbReference type="InterPro" id="IPR051238">
    <property type="entry name" value="GDSL_esterase/lipase"/>
</dbReference>
<reference evidence="10" key="2">
    <citation type="journal article" date="2017" name="Nat. Plants">
        <title>The Aegilops tauschii genome reveals multiple impacts of transposons.</title>
        <authorList>
            <person name="Zhao G."/>
            <person name="Zou C."/>
            <person name="Li K."/>
            <person name="Wang K."/>
            <person name="Li T."/>
            <person name="Gao L."/>
            <person name="Zhang X."/>
            <person name="Wang H."/>
            <person name="Yang Z."/>
            <person name="Liu X."/>
            <person name="Jiang W."/>
            <person name="Mao L."/>
            <person name="Kong X."/>
            <person name="Jiao Y."/>
            <person name="Jia J."/>
        </authorList>
    </citation>
    <scope>NUCLEOTIDE SEQUENCE [LARGE SCALE GENOMIC DNA]</scope>
    <source>
        <strain evidence="10">cv. AL8/78</strain>
    </source>
</reference>
<reference evidence="9" key="4">
    <citation type="submission" date="2019-03" db="UniProtKB">
        <authorList>
            <consortium name="EnsemblPlants"/>
        </authorList>
    </citation>
    <scope>IDENTIFICATION</scope>
</reference>
<dbReference type="CDD" id="cd01837">
    <property type="entry name" value="SGNH_plant_lipase_like"/>
    <property type="match status" value="1"/>
</dbReference>
<dbReference type="GO" id="GO:0016788">
    <property type="term" value="F:hydrolase activity, acting on ester bonds"/>
    <property type="evidence" value="ECO:0007669"/>
    <property type="project" value="InterPro"/>
</dbReference>
<feature type="region of interest" description="Disordered" evidence="8">
    <location>
        <begin position="419"/>
        <end position="442"/>
    </location>
</feature>
<sequence length="442" mass="47511">RFIALHSTQAGRKTIDRFTTIITRPSRRATVLYRTINRRRPAMQISTNTQTLVCVLRFGSTAPKQQAMAALRALVVGIAIAAAHCWVAGGTATKGPVTYVFGDSMSDVGNNNYFQLSLARSNYPWYGIDYPNGVATGRFTNGRTIGDYMAAKFGIPPPPPFLSLSMADDDFLAGVNFASGGAGILNETGVYFVEYFSFDEQISCFETVKRAMIAKIGKEAAEETVNAAMFQIGLGSNDYINNFLQPFMADGTTYTHDQFIRLLVATLDRQLKRLYGLGARKVAFNGLPPLGCIPSQRVKSATGECIAQVNSYAVQFNAAAKKLLDGMNAKLPGAQMALADCYSVVKELIDHPERNGFTTSDTSCCGVDTKVGGLCLPDSTPCRDRKAYVFWDAYHTSDAANRVIADRLWASMTTASAPAPAPAARAGAPGPAAVPAPSPSRA</sequence>
<dbReference type="STRING" id="200361.A0A453PHP8"/>
<reference evidence="9" key="3">
    <citation type="journal article" date="2017" name="Nature">
        <title>Genome sequence of the progenitor of the wheat D genome Aegilops tauschii.</title>
        <authorList>
            <person name="Luo M.C."/>
            <person name="Gu Y.Q."/>
            <person name="Puiu D."/>
            <person name="Wang H."/>
            <person name="Twardziok S.O."/>
            <person name="Deal K.R."/>
            <person name="Huo N."/>
            <person name="Zhu T."/>
            <person name="Wang L."/>
            <person name="Wang Y."/>
            <person name="McGuire P.E."/>
            <person name="Liu S."/>
            <person name="Long H."/>
            <person name="Ramasamy R.K."/>
            <person name="Rodriguez J.C."/>
            <person name="Van S.L."/>
            <person name="Yuan L."/>
            <person name="Wang Z."/>
            <person name="Xia Z."/>
            <person name="Xiao L."/>
            <person name="Anderson O.D."/>
            <person name="Ouyang S."/>
            <person name="Liang Y."/>
            <person name="Zimin A.V."/>
            <person name="Pertea G."/>
            <person name="Qi P."/>
            <person name="Bennetzen J.L."/>
            <person name="Dai X."/>
            <person name="Dawson M.W."/>
            <person name="Muller H.G."/>
            <person name="Kugler K."/>
            <person name="Rivarola-Duarte L."/>
            <person name="Spannagl M."/>
            <person name="Mayer K.F.X."/>
            <person name="Lu F.H."/>
            <person name="Bevan M.W."/>
            <person name="Leroy P."/>
            <person name="Li P."/>
            <person name="You F.M."/>
            <person name="Sun Q."/>
            <person name="Liu Z."/>
            <person name="Lyons E."/>
            <person name="Wicker T."/>
            <person name="Salzberg S.L."/>
            <person name="Devos K.M."/>
            <person name="Dvorak J."/>
        </authorList>
    </citation>
    <scope>NUCLEOTIDE SEQUENCE [LARGE SCALE GENOMIC DNA]</scope>
    <source>
        <strain evidence="9">cv. AL8/78</strain>
    </source>
</reference>
<evidence type="ECO:0000256" key="1">
    <source>
        <dbReference type="ARBA" id="ARBA00004613"/>
    </source>
</evidence>
<dbReference type="PANTHER" id="PTHR45650:SF16">
    <property type="entry name" value="OS02G0732800 PROTEIN"/>
    <property type="match status" value="1"/>
</dbReference>
<dbReference type="AlphaFoldDB" id="A0A453PHP8"/>
<keyword evidence="10" id="KW-1185">Reference proteome</keyword>
<keyword evidence="6" id="KW-0442">Lipid degradation</keyword>
<protein>
    <recommendedName>
        <fullName evidence="11">GDSL esterase/lipase</fullName>
    </recommendedName>
</protein>
<evidence type="ECO:0000256" key="4">
    <source>
        <dbReference type="ARBA" id="ARBA00022729"/>
    </source>
</evidence>
<keyword evidence="7" id="KW-0443">Lipid metabolism</keyword>
<reference evidence="9" key="5">
    <citation type="journal article" date="2021" name="G3 (Bethesda)">
        <title>Aegilops tauschii genome assembly Aet v5.0 features greater sequence contiguity and improved annotation.</title>
        <authorList>
            <person name="Wang L."/>
            <person name="Zhu T."/>
            <person name="Rodriguez J.C."/>
            <person name="Deal K.R."/>
            <person name="Dubcovsky J."/>
            <person name="McGuire P.E."/>
            <person name="Lux T."/>
            <person name="Spannagl M."/>
            <person name="Mayer K.F.X."/>
            <person name="Baldrich P."/>
            <person name="Meyers B.C."/>
            <person name="Huo N."/>
            <person name="Gu Y.Q."/>
            <person name="Zhou H."/>
            <person name="Devos K.M."/>
            <person name="Bennetzen J.L."/>
            <person name="Unver T."/>
            <person name="Budak H."/>
            <person name="Gulick P.J."/>
            <person name="Galiba G."/>
            <person name="Kalapos B."/>
            <person name="Nelson D.R."/>
            <person name="Li P."/>
            <person name="You F.M."/>
            <person name="Luo M.C."/>
            <person name="Dvorak J."/>
        </authorList>
    </citation>
    <scope>NUCLEOTIDE SEQUENCE [LARGE SCALE GENOMIC DNA]</scope>
    <source>
        <strain evidence="9">cv. AL8/78</strain>
    </source>
</reference>
<keyword evidence="4" id="KW-0732">Signal</keyword>
<feature type="compositionally biased region" description="Low complexity" evidence="8">
    <location>
        <begin position="419"/>
        <end position="431"/>
    </location>
</feature>
<comment type="subcellular location">
    <subcellularLocation>
        <location evidence="1">Secreted</location>
    </subcellularLocation>
</comment>
<accession>A0A453PHP8</accession>
<keyword evidence="5" id="KW-0378">Hydrolase</keyword>
<feature type="compositionally biased region" description="Pro residues" evidence="8">
    <location>
        <begin position="432"/>
        <end position="442"/>
    </location>
</feature>
<proteinExistence type="inferred from homology"/>
<dbReference type="Proteomes" id="UP000015105">
    <property type="component" value="Chromosome 6D"/>
</dbReference>
<dbReference type="PANTHER" id="PTHR45650">
    <property type="entry name" value="GDSL-LIKE LIPASE/ACYLHYDROLASE-RELATED"/>
    <property type="match status" value="1"/>
</dbReference>
<dbReference type="InterPro" id="IPR035669">
    <property type="entry name" value="SGNH_plant_lipase-like"/>
</dbReference>
<comment type="similarity">
    <text evidence="2">Belongs to the 'GDSL' lipolytic enzyme family.</text>
</comment>
<evidence type="ECO:0000256" key="6">
    <source>
        <dbReference type="ARBA" id="ARBA00022963"/>
    </source>
</evidence>
<dbReference type="GO" id="GO:0016042">
    <property type="term" value="P:lipid catabolic process"/>
    <property type="evidence" value="ECO:0007669"/>
    <property type="project" value="UniProtKB-KW"/>
</dbReference>
<keyword evidence="3" id="KW-0964">Secreted</keyword>
<evidence type="ECO:0000313" key="9">
    <source>
        <dbReference type="EnsemblPlants" id="AET6Gv20737700.4"/>
    </source>
</evidence>
<dbReference type="GO" id="GO:0005576">
    <property type="term" value="C:extracellular region"/>
    <property type="evidence" value="ECO:0007669"/>
    <property type="project" value="UniProtKB-SubCell"/>
</dbReference>